<gene>
    <name evidence="7" type="ORF">PUN28_011044</name>
</gene>
<protein>
    <recommendedName>
        <fullName evidence="6">Receptor ligand binding region domain-containing protein</fullName>
    </recommendedName>
</protein>
<dbReference type="GO" id="GO:0016020">
    <property type="term" value="C:membrane"/>
    <property type="evidence" value="ECO:0007669"/>
    <property type="project" value="UniProtKB-SubCell"/>
</dbReference>
<keyword evidence="8" id="KW-1185">Reference proteome</keyword>
<accession>A0AAW2FM93</accession>
<keyword evidence="2 5" id="KW-0812">Transmembrane</keyword>
<dbReference type="InterPro" id="IPR001828">
    <property type="entry name" value="ANF_lig-bd_rcpt"/>
</dbReference>
<name>A0AAW2FM93_9HYME</name>
<evidence type="ECO:0000256" key="5">
    <source>
        <dbReference type="SAM" id="Phobius"/>
    </source>
</evidence>
<evidence type="ECO:0000256" key="1">
    <source>
        <dbReference type="ARBA" id="ARBA00004370"/>
    </source>
</evidence>
<sequence>MLPVVHETGGPPSSRRRRRATAISLITAALTVSGRAEINARNTGAGRNSRLTSIATMMTMALTVLLVLVPAAFPEKIPIGAIFEQGTDEVQSAFKFAMMNHNQNITTRKFELQAFVDVINTADAYKLSRLICSQFSRGVFSMLGAVSPDSFDTLHSYSNTFQMPFVTPWFPEKVLTPSSGLLDFAISMRPDYHRAIIDTVRYYGWKKIIYLYDSHDGKSFTLWLSLSHAFLILQRVAAGCGAYRSRCSPPPFLASAPAIFLFLLYLPSRLGLLWPTLPIS</sequence>
<evidence type="ECO:0000256" key="2">
    <source>
        <dbReference type="ARBA" id="ARBA00022692"/>
    </source>
</evidence>
<evidence type="ECO:0000256" key="4">
    <source>
        <dbReference type="ARBA" id="ARBA00023136"/>
    </source>
</evidence>
<dbReference type="SUPFAM" id="SSF53822">
    <property type="entry name" value="Periplasmic binding protein-like I"/>
    <property type="match status" value="1"/>
</dbReference>
<evidence type="ECO:0000256" key="3">
    <source>
        <dbReference type="ARBA" id="ARBA00022989"/>
    </source>
</evidence>
<comment type="caution">
    <text evidence="7">The sequence shown here is derived from an EMBL/GenBank/DDBJ whole genome shotgun (WGS) entry which is preliminary data.</text>
</comment>
<feature type="transmembrane region" description="Helical" evidence="5">
    <location>
        <begin position="52"/>
        <end position="73"/>
    </location>
</feature>
<proteinExistence type="predicted"/>
<dbReference type="Gene3D" id="3.40.50.2300">
    <property type="match status" value="2"/>
</dbReference>
<evidence type="ECO:0000259" key="6">
    <source>
        <dbReference type="Pfam" id="PF01094"/>
    </source>
</evidence>
<feature type="domain" description="Receptor ligand binding region" evidence="6">
    <location>
        <begin position="90"/>
        <end position="219"/>
    </location>
</feature>
<comment type="subcellular location">
    <subcellularLocation>
        <location evidence="1">Membrane</location>
    </subcellularLocation>
</comment>
<dbReference type="Pfam" id="PF01094">
    <property type="entry name" value="ANF_receptor"/>
    <property type="match status" value="1"/>
</dbReference>
<dbReference type="AlphaFoldDB" id="A0AAW2FM93"/>
<reference evidence="7 8" key="1">
    <citation type="submission" date="2023-03" db="EMBL/GenBank/DDBJ databases">
        <title>High recombination rates correlate with genetic variation in Cardiocondyla obscurior ants.</title>
        <authorList>
            <person name="Errbii M."/>
        </authorList>
    </citation>
    <scope>NUCLEOTIDE SEQUENCE [LARGE SCALE GENOMIC DNA]</scope>
    <source>
        <strain evidence="7">Alpha-2009</strain>
        <tissue evidence="7">Whole body</tissue>
    </source>
</reference>
<keyword evidence="4 5" id="KW-0472">Membrane</keyword>
<dbReference type="InterPro" id="IPR028082">
    <property type="entry name" value="Peripla_BP_I"/>
</dbReference>
<evidence type="ECO:0000313" key="7">
    <source>
        <dbReference type="EMBL" id="KAL0115886.1"/>
    </source>
</evidence>
<evidence type="ECO:0000313" key="8">
    <source>
        <dbReference type="Proteomes" id="UP001430953"/>
    </source>
</evidence>
<dbReference type="EMBL" id="JADYXP020000010">
    <property type="protein sequence ID" value="KAL0115886.1"/>
    <property type="molecule type" value="Genomic_DNA"/>
</dbReference>
<dbReference type="Proteomes" id="UP001430953">
    <property type="component" value="Unassembled WGS sequence"/>
</dbReference>
<organism evidence="7 8">
    <name type="scientific">Cardiocondyla obscurior</name>
    <dbReference type="NCBI Taxonomy" id="286306"/>
    <lineage>
        <taxon>Eukaryota</taxon>
        <taxon>Metazoa</taxon>
        <taxon>Ecdysozoa</taxon>
        <taxon>Arthropoda</taxon>
        <taxon>Hexapoda</taxon>
        <taxon>Insecta</taxon>
        <taxon>Pterygota</taxon>
        <taxon>Neoptera</taxon>
        <taxon>Endopterygota</taxon>
        <taxon>Hymenoptera</taxon>
        <taxon>Apocrita</taxon>
        <taxon>Aculeata</taxon>
        <taxon>Formicoidea</taxon>
        <taxon>Formicidae</taxon>
        <taxon>Myrmicinae</taxon>
        <taxon>Cardiocondyla</taxon>
    </lineage>
</organism>
<keyword evidence="3 5" id="KW-1133">Transmembrane helix</keyword>